<evidence type="ECO:0000313" key="6">
    <source>
        <dbReference type="Proteomes" id="UP000669179"/>
    </source>
</evidence>
<evidence type="ECO:0000313" key="5">
    <source>
        <dbReference type="EMBL" id="MBO2451053.1"/>
    </source>
</evidence>
<proteinExistence type="inferred from homology"/>
<feature type="domain" description="Aromatic amino acid beta-eliminating lyase/threonine aldolase" evidence="4">
    <location>
        <begin position="13"/>
        <end position="298"/>
    </location>
</feature>
<dbReference type="Gene3D" id="3.40.640.10">
    <property type="entry name" value="Type I PLP-dependent aspartate aminotransferase-like (Major domain)"/>
    <property type="match status" value="1"/>
</dbReference>
<evidence type="ECO:0000256" key="3">
    <source>
        <dbReference type="ARBA" id="ARBA00022898"/>
    </source>
</evidence>
<protein>
    <submittedName>
        <fullName evidence="5">Low specificity L-threonine aldolase</fullName>
    </submittedName>
</protein>
<comment type="cofactor">
    <cofactor evidence="1">
        <name>pyridoxal 5'-phosphate</name>
        <dbReference type="ChEBI" id="CHEBI:597326"/>
    </cofactor>
</comment>
<evidence type="ECO:0000256" key="1">
    <source>
        <dbReference type="ARBA" id="ARBA00001933"/>
    </source>
</evidence>
<evidence type="ECO:0000256" key="2">
    <source>
        <dbReference type="ARBA" id="ARBA00006966"/>
    </source>
</evidence>
<keyword evidence="6" id="KW-1185">Reference proteome</keyword>
<gene>
    <name evidence="5" type="ORF">J4573_28415</name>
</gene>
<dbReference type="CDD" id="cd06502">
    <property type="entry name" value="TA_like"/>
    <property type="match status" value="1"/>
</dbReference>
<reference evidence="5" key="1">
    <citation type="submission" date="2021-03" db="EMBL/GenBank/DDBJ databases">
        <authorList>
            <person name="Kanchanasin P."/>
            <person name="Saeng-In P."/>
            <person name="Phongsopitanun W."/>
            <person name="Yuki M."/>
            <person name="Kudo T."/>
            <person name="Ohkuma M."/>
            <person name="Tanasupawat S."/>
        </authorList>
    </citation>
    <scope>NUCLEOTIDE SEQUENCE</scope>
    <source>
        <strain evidence="5">GKU 128</strain>
    </source>
</reference>
<dbReference type="RefSeq" id="WP_208258959.1">
    <property type="nucleotide sequence ID" value="NZ_JAGEOJ010000012.1"/>
</dbReference>
<organism evidence="5 6">
    <name type="scientific">Actinomadura barringtoniae</name>
    <dbReference type="NCBI Taxonomy" id="1427535"/>
    <lineage>
        <taxon>Bacteria</taxon>
        <taxon>Bacillati</taxon>
        <taxon>Actinomycetota</taxon>
        <taxon>Actinomycetes</taxon>
        <taxon>Streptosporangiales</taxon>
        <taxon>Thermomonosporaceae</taxon>
        <taxon>Actinomadura</taxon>
    </lineage>
</organism>
<dbReference type="SUPFAM" id="SSF53383">
    <property type="entry name" value="PLP-dependent transferases"/>
    <property type="match status" value="1"/>
</dbReference>
<dbReference type="InterPro" id="IPR015424">
    <property type="entry name" value="PyrdxlP-dep_Trfase"/>
</dbReference>
<dbReference type="Proteomes" id="UP000669179">
    <property type="component" value="Unassembled WGS sequence"/>
</dbReference>
<sequence length="350" mass="37295">MTSPSTEPASRTFASDNRSGIHPEILAAIAAANEGHATGYGDDAWTARLTEVMRRHFGEQAETFPVFNGSGANVVSLQAMADRWSAVVCAESAHINMDEGGAPEKVAGLKLITAPVPDGKLTPELVDRLAWGIGDQQHAQPKIVSITQSTEMGTVYTAAEIAAIAAAAHERDLYLHVDGARLANAAASLGAPLREFTTDAGVDVLSFGGTKNGLMLGEAVVVLNPDAVRGVLYLRKGAMQLASKMRFLSAQLIALLEGDLWLRNATHSNAMARRLADAVRDLPGVRITQPVEANAIFAIIPKDVAERVRKRYPFYTWDAGAGEVRWVCSFDTTEDDVAAFAATLADELTA</sequence>
<keyword evidence="3" id="KW-0663">Pyridoxal phosphate</keyword>
<dbReference type="AlphaFoldDB" id="A0A939PJ68"/>
<dbReference type="Pfam" id="PF01212">
    <property type="entry name" value="Beta_elim_lyase"/>
    <property type="match status" value="1"/>
</dbReference>
<evidence type="ECO:0000259" key="4">
    <source>
        <dbReference type="Pfam" id="PF01212"/>
    </source>
</evidence>
<dbReference type="GO" id="GO:0006520">
    <property type="term" value="P:amino acid metabolic process"/>
    <property type="evidence" value="ECO:0007669"/>
    <property type="project" value="InterPro"/>
</dbReference>
<dbReference type="InterPro" id="IPR015421">
    <property type="entry name" value="PyrdxlP-dep_Trfase_major"/>
</dbReference>
<accession>A0A939PJ68</accession>
<dbReference type="PANTHER" id="PTHR48097">
    <property type="entry name" value="L-THREONINE ALDOLASE-RELATED"/>
    <property type="match status" value="1"/>
</dbReference>
<dbReference type="GO" id="GO:0016829">
    <property type="term" value="F:lyase activity"/>
    <property type="evidence" value="ECO:0007669"/>
    <property type="project" value="InterPro"/>
</dbReference>
<dbReference type="InterPro" id="IPR001597">
    <property type="entry name" value="ArAA_b-elim_lyase/Thr_aldolase"/>
</dbReference>
<dbReference type="InterPro" id="IPR015422">
    <property type="entry name" value="PyrdxlP-dep_Trfase_small"/>
</dbReference>
<dbReference type="EMBL" id="JAGEOJ010000012">
    <property type="protein sequence ID" value="MBO2451053.1"/>
    <property type="molecule type" value="Genomic_DNA"/>
</dbReference>
<comment type="caution">
    <text evidence="5">The sequence shown here is derived from an EMBL/GenBank/DDBJ whole genome shotgun (WGS) entry which is preliminary data.</text>
</comment>
<dbReference type="PANTHER" id="PTHR48097:SF5">
    <property type="entry name" value="LOW SPECIFICITY L-THREONINE ALDOLASE"/>
    <property type="match status" value="1"/>
</dbReference>
<comment type="similarity">
    <text evidence="2">Belongs to the threonine aldolase family.</text>
</comment>
<dbReference type="Gene3D" id="3.90.1150.10">
    <property type="entry name" value="Aspartate Aminotransferase, domain 1"/>
    <property type="match status" value="1"/>
</dbReference>
<name>A0A939PJ68_9ACTN</name>